<evidence type="ECO:0000256" key="1">
    <source>
        <dbReference type="SAM" id="MobiDB-lite"/>
    </source>
</evidence>
<accession>A0A8S2FCG7</accession>
<dbReference type="InterPro" id="IPR001584">
    <property type="entry name" value="Integrase_cat-core"/>
</dbReference>
<dbReference type="AlphaFoldDB" id="A0A8S2FCG7"/>
<dbReference type="InterPro" id="IPR050951">
    <property type="entry name" value="Retrovirus_Pol_polyprotein"/>
</dbReference>
<feature type="domain" description="Integrase catalytic" evidence="2">
    <location>
        <begin position="17"/>
        <end position="183"/>
    </location>
</feature>
<dbReference type="GO" id="GO:0015074">
    <property type="term" value="P:DNA integration"/>
    <property type="evidence" value="ECO:0007669"/>
    <property type="project" value="InterPro"/>
</dbReference>
<evidence type="ECO:0000259" key="2">
    <source>
        <dbReference type="PROSITE" id="PS50994"/>
    </source>
</evidence>
<feature type="region of interest" description="Disordered" evidence="1">
    <location>
        <begin position="298"/>
        <end position="317"/>
    </location>
</feature>
<dbReference type="InterPro" id="IPR012337">
    <property type="entry name" value="RNaseH-like_sf"/>
</dbReference>
<dbReference type="Gene3D" id="3.30.420.10">
    <property type="entry name" value="Ribonuclease H-like superfamily/Ribonuclease H"/>
    <property type="match status" value="1"/>
</dbReference>
<dbReference type="SUPFAM" id="SSF53098">
    <property type="entry name" value="Ribonuclease H-like"/>
    <property type="match status" value="1"/>
</dbReference>
<dbReference type="InterPro" id="IPR036397">
    <property type="entry name" value="RNaseH_sf"/>
</dbReference>
<feature type="non-terminal residue" evidence="3">
    <location>
        <position position="1"/>
    </location>
</feature>
<feature type="compositionally biased region" description="Low complexity" evidence="1">
    <location>
        <begin position="298"/>
        <end position="311"/>
    </location>
</feature>
<name>A0A8S2FCG7_9BILA</name>
<reference evidence="3" key="1">
    <citation type="submission" date="2021-02" db="EMBL/GenBank/DDBJ databases">
        <authorList>
            <person name="Nowell W R."/>
        </authorList>
    </citation>
    <scope>NUCLEOTIDE SEQUENCE</scope>
</reference>
<gene>
    <name evidence="3" type="ORF">OVA965_LOCUS33806</name>
    <name evidence="4" type="ORF">TMI583_LOCUS34706</name>
</gene>
<dbReference type="PANTHER" id="PTHR37984:SF5">
    <property type="entry name" value="PROTEIN NYNRIN-LIKE"/>
    <property type="match status" value="1"/>
</dbReference>
<dbReference type="PANTHER" id="PTHR37984">
    <property type="entry name" value="PROTEIN CBG26694"/>
    <property type="match status" value="1"/>
</dbReference>
<sequence length="408" mass="45716">GSSGIAMGCKGCVYGSKSNNPVITYEQLYTTIKKDLIDMRSMPDDELQWILHAKDHFTKFSWAYPLKTKEAQPVAEKLLQQFYTFGPPRILQSDNGKEFVARVIKDLKNTWSDLVIINGSPQTQGLVERGNQTLEAALGKWMQSTRLAPVVYAINASEAQSISKTPYEVVFGQKPRSDFEMWKLLSETGIDDEEKLPVEFIDALNEVACGESDLVSQPTQRAKEVTTAVPSVFDAIQLTSTTISPTTTTDFERSHSPLSLNLICHKGNDRESDEVAKCCNAMNHEEVSCFPSTLFSTDNTNSNSGDNNSSTPDRHKRIRDEAEEAYMKTIAKRQRLYDDAQKLRQYQIGDLAGLKIHEVDRTNTTPKLLPCKVISIQSSSDNMHTYRLCTTKCVLSSRYGVNDLKDLT</sequence>
<evidence type="ECO:0000313" key="5">
    <source>
        <dbReference type="Proteomes" id="UP000677228"/>
    </source>
</evidence>
<comment type="caution">
    <text evidence="3">The sequence shown here is derived from an EMBL/GenBank/DDBJ whole genome shotgun (WGS) entry which is preliminary data.</text>
</comment>
<dbReference type="Proteomes" id="UP000677228">
    <property type="component" value="Unassembled WGS sequence"/>
</dbReference>
<dbReference type="EMBL" id="CAJNOK010027696">
    <property type="protein sequence ID" value="CAF1424538.1"/>
    <property type="molecule type" value="Genomic_DNA"/>
</dbReference>
<evidence type="ECO:0000313" key="3">
    <source>
        <dbReference type="EMBL" id="CAF1424538.1"/>
    </source>
</evidence>
<dbReference type="Proteomes" id="UP000682733">
    <property type="component" value="Unassembled WGS sequence"/>
</dbReference>
<dbReference type="PROSITE" id="PS50994">
    <property type="entry name" value="INTEGRASE"/>
    <property type="match status" value="1"/>
</dbReference>
<organism evidence="3 5">
    <name type="scientific">Didymodactylos carnosus</name>
    <dbReference type="NCBI Taxonomy" id="1234261"/>
    <lineage>
        <taxon>Eukaryota</taxon>
        <taxon>Metazoa</taxon>
        <taxon>Spiralia</taxon>
        <taxon>Gnathifera</taxon>
        <taxon>Rotifera</taxon>
        <taxon>Eurotatoria</taxon>
        <taxon>Bdelloidea</taxon>
        <taxon>Philodinida</taxon>
        <taxon>Philodinidae</taxon>
        <taxon>Didymodactylos</taxon>
    </lineage>
</organism>
<dbReference type="EMBL" id="CAJOBA010049467">
    <property type="protein sequence ID" value="CAF4224052.1"/>
    <property type="molecule type" value="Genomic_DNA"/>
</dbReference>
<evidence type="ECO:0000313" key="4">
    <source>
        <dbReference type="EMBL" id="CAF4224052.1"/>
    </source>
</evidence>
<dbReference type="GO" id="GO:0003676">
    <property type="term" value="F:nucleic acid binding"/>
    <property type="evidence" value="ECO:0007669"/>
    <property type="project" value="InterPro"/>
</dbReference>
<protein>
    <recommendedName>
        <fullName evidence="2">Integrase catalytic domain-containing protein</fullName>
    </recommendedName>
</protein>
<proteinExistence type="predicted"/>